<keyword evidence="10" id="KW-0482">Metalloprotease</keyword>
<reference evidence="16 17" key="1">
    <citation type="submission" date="2023-11" db="EMBL/GenBank/DDBJ databases">
        <title>An acidophilic fungus is an integral part of prey digestion in a carnivorous sundew plant.</title>
        <authorList>
            <person name="Tsai I.J."/>
        </authorList>
    </citation>
    <scope>NUCLEOTIDE SEQUENCE [LARGE SCALE GENOMIC DNA]</scope>
    <source>
        <strain evidence="16">169a</strain>
    </source>
</reference>
<keyword evidence="9" id="KW-0378">Hydrolase</keyword>
<sequence>MESDPVWHLSKPSLPSEGLPTACDPCRAHKTVSQSYIKTCDACIKLETECICRTTNQDRVDRISGSLERMLREDDARKNGISSSGLSVDYSILRQKYPAKSHARRVAEKLGRSNGIIMLEATPSGTWPDSDQTRAFRQSRYFYYLTGCNEPDCTVTYDIASDKLTLWLPVIDQSKVVWSGRGSTVAEAMDKYDVDEALYFNRLSLTALTEAQTVYKYISSPVDYVFPQSTVDLVHAMDSCRVIKDNYEIALISKANDITADAHINVLVNLHRFTSEPEMEAAFMQTCIENRAREQAYWPIVGSGKNGSVLHYIANSDDFGNSQTVVMDAGCEFRLYACDVTRTMPLNEKNPGYWPSKEAENIYKLVEKMQETCIAKLQHGAIFKDIHNLSVDIALDGLMELGILQGNRDEIAQAETARAFYMHGLGHHVGLEVHDVSPPISSAQKKTTNVQASPLSKIGLAASWDLPRLEPNMVMTIEPGIYFNSFLLEKFYLNDEKHKSFFNKKVLSRYMDVGGVRIEDDILITRDGNVNLTTAPKGEEMLDIIRSSVALSSITNK</sequence>
<dbReference type="Gene3D" id="3.40.350.10">
    <property type="entry name" value="Creatinase/prolidase N-terminal domain"/>
    <property type="match status" value="1"/>
</dbReference>
<evidence type="ECO:0000256" key="2">
    <source>
        <dbReference type="ARBA" id="ARBA00001936"/>
    </source>
</evidence>
<dbReference type="InterPro" id="IPR007865">
    <property type="entry name" value="Aminopep_P_N"/>
</dbReference>
<evidence type="ECO:0000256" key="6">
    <source>
        <dbReference type="ARBA" id="ARBA00022438"/>
    </source>
</evidence>
<evidence type="ECO:0000259" key="15">
    <source>
        <dbReference type="SMART" id="SM01011"/>
    </source>
</evidence>
<evidence type="ECO:0000256" key="5">
    <source>
        <dbReference type="ARBA" id="ARBA00012574"/>
    </source>
</evidence>
<evidence type="ECO:0000256" key="14">
    <source>
        <dbReference type="RuleBase" id="RU000590"/>
    </source>
</evidence>
<evidence type="ECO:0000313" key="16">
    <source>
        <dbReference type="EMBL" id="WPH03431.1"/>
    </source>
</evidence>
<evidence type="ECO:0000256" key="4">
    <source>
        <dbReference type="ARBA" id="ARBA00008766"/>
    </source>
</evidence>
<evidence type="ECO:0000256" key="12">
    <source>
        <dbReference type="ARBA" id="ARBA00030849"/>
    </source>
</evidence>
<accession>A0AAQ3MBC2</accession>
<evidence type="ECO:0000256" key="3">
    <source>
        <dbReference type="ARBA" id="ARBA00002443"/>
    </source>
</evidence>
<dbReference type="GO" id="GO:0070006">
    <property type="term" value="F:metalloaminopeptidase activity"/>
    <property type="evidence" value="ECO:0007669"/>
    <property type="project" value="InterPro"/>
</dbReference>
<dbReference type="PANTHER" id="PTHR43226:SF3">
    <property type="entry name" value="XAA-PRO AMINOPEPTIDASE AN0832-RELATED"/>
    <property type="match status" value="1"/>
</dbReference>
<evidence type="ECO:0000256" key="10">
    <source>
        <dbReference type="ARBA" id="ARBA00023049"/>
    </source>
</evidence>
<dbReference type="SUPFAM" id="SSF53092">
    <property type="entry name" value="Creatinase/prolidase N-terminal domain"/>
    <property type="match status" value="1"/>
</dbReference>
<dbReference type="AlphaFoldDB" id="A0AAQ3MBC2"/>
<gene>
    <name evidence="16" type="ORF">R9X50_00631100</name>
</gene>
<dbReference type="Gene3D" id="3.90.230.10">
    <property type="entry name" value="Creatinase/methionine aminopeptidase superfamily"/>
    <property type="match status" value="1"/>
</dbReference>
<dbReference type="SUPFAM" id="SSF55920">
    <property type="entry name" value="Creatinase/aminopeptidase"/>
    <property type="match status" value="1"/>
</dbReference>
<dbReference type="InterPro" id="IPR036005">
    <property type="entry name" value="Creatinase/aminopeptidase-like"/>
</dbReference>
<dbReference type="InterPro" id="IPR000994">
    <property type="entry name" value="Pept_M24"/>
</dbReference>
<evidence type="ECO:0000256" key="7">
    <source>
        <dbReference type="ARBA" id="ARBA00022670"/>
    </source>
</evidence>
<evidence type="ECO:0000256" key="1">
    <source>
        <dbReference type="ARBA" id="ARBA00001424"/>
    </source>
</evidence>
<dbReference type="SMART" id="SM01011">
    <property type="entry name" value="AMP_N"/>
    <property type="match status" value="1"/>
</dbReference>
<dbReference type="Pfam" id="PF00557">
    <property type="entry name" value="Peptidase_M24"/>
    <property type="match status" value="1"/>
</dbReference>
<feature type="domain" description="Aminopeptidase P N-terminal" evidence="15">
    <location>
        <begin position="97"/>
        <end position="223"/>
    </location>
</feature>
<dbReference type="EMBL" id="CP138589">
    <property type="protein sequence ID" value="WPH03431.1"/>
    <property type="molecule type" value="Genomic_DNA"/>
</dbReference>
<evidence type="ECO:0000256" key="11">
    <source>
        <dbReference type="ARBA" id="ARBA00023211"/>
    </source>
</evidence>
<proteinExistence type="inferred from homology"/>
<dbReference type="GO" id="GO:0030145">
    <property type="term" value="F:manganese ion binding"/>
    <property type="evidence" value="ECO:0007669"/>
    <property type="project" value="InterPro"/>
</dbReference>
<dbReference type="Pfam" id="PF05195">
    <property type="entry name" value="AMP_N"/>
    <property type="match status" value="1"/>
</dbReference>
<keyword evidence="7" id="KW-0645">Protease</keyword>
<keyword evidence="11" id="KW-0464">Manganese</keyword>
<evidence type="ECO:0000256" key="8">
    <source>
        <dbReference type="ARBA" id="ARBA00022723"/>
    </source>
</evidence>
<keyword evidence="17" id="KW-1185">Reference proteome</keyword>
<evidence type="ECO:0000256" key="9">
    <source>
        <dbReference type="ARBA" id="ARBA00022801"/>
    </source>
</evidence>
<comment type="catalytic activity">
    <reaction evidence="1">
        <text>Release of any N-terminal amino acid, including proline, that is linked to proline, even from a dipeptide or tripeptide.</text>
        <dbReference type="EC" id="3.4.11.9"/>
    </reaction>
</comment>
<dbReference type="PANTHER" id="PTHR43226">
    <property type="entry name" value="XAA-PRO AMINOPEPTIDASE 3"/>
    <property type="match status" value="1"/>
</dbReference>
<dbReference type="EC" id="3.4.11.9" evidence="5"/>
<dbReference type="CDD" id="cd01087">
    <property type="entry name" value="Prolidase"/>
    <property type="match status" value="1"/>
</dbReference>
<organism evidence="16 17">
    <name type="scientific">Acrodontium crateriforme</name>
    <dbReference type="NCBI Taxonomy" id="150365"/>
    <lineage>
        <taxon>Eukaryota</taxon>
        <taxon>Fungi</taxon>
        <taxon>Dikarya</taxon>
        <taxon>Ascomycota</taxon>
        <taxon>Pezizomycotina</taxon>
        <taxon>Dothideomycetes</taxon>
        <taxon>Dothideomycetidae</taxon>
        <taxon>Mycosphaerellales</taxon>
        <taxon>Teratosphaeriaceae</taxon>
        <taxon>Acrodontium</taxon>
    </lineage>
</organism>
<name>A0AAQ3MBC2_9PEZI</name>
<keyword evidence="6" id="KW-0031">Aminopeptidase</keyword>
<dbReference type="GO" id="GO:0006508">
    <property type="term" value="P:proteolysis"/>
    <property type="evidence" value="ECO:0007669"/>
    <property type="project" value="UniProtKB-KW"/>
</dbReference>
<dbReference type="Proteomes" id="UP001303373">
    <property type="component" value="Chromosome 10"/>
</dbReference>
<evidence type="ECO:0000256" key="13">
    <source>
        <dbReference type="ARBA" id="ARBA00032413"/>
    </source>
</evidence>
<dbReference type="PROSITE" id="PS00491">
    <property type="entry name" value="PROLINE_PEPTIDASE"/>
    <property type="match status" value="1"/>
</dbReference>
<dbReference type="InterPro" id="IPR029149">
    <property type="entry name" value="Creatin/AminoP/Spt16_N"/>
</dbReference>
<comment type="similarity">
    <text evidence="4 14">Belongs to the peptidase M24B family.</text>
</comment>
<protein>
    <recommendedName>
        <fullName evidence="5">Xaa-Pro aminopeptidase</fullName>
        <ecNumber evidence="5">3.4.11.9</ecNumber>
    </recommendedName>
    <alternativeName>
        <fullName evidence="12">Aminoacylproline aminopeptidase</fullName>
    </alternativeName>
    <alternativeName>
        <fullName evidence="13">Prolidase</fullName>
    </alternativeName>
</protein>
<evidence type="ECO:0000313" key="17">
    <source>
        <dbReference type="Proteomes" id="UP001303373"/>
    </source>
</evidence>
<dbReference type="InterPro" id="IPR052433">
    <property type="entry name" value="X-Pro_dipept-like"/>
</dbReference>
<dbReference type="InterPro" id="IPR001131">
    <property type="entry name" value="Peptidase_M24B_aminopep-P_CS"/>
</dbReference>
<comment type="function">
    <text evidence="3">Catalyzes the removal of a penultimate prolyl residue from the N-termini of peptides.</text>
</comment>
<comment type="cofactor">
    <cofactor evidence="2">
        <name>Mn(2+)</name>
        <dbReference type="ChEBI" id="CHEBI:29035"/>
    </cofactor>
</comment>
<keyword evidence="8 14" id="KW-0479">Metal-binding</keyword>